<accession>A0A2J0Q7N6</accession>
<dbReference type="Pfam" id="PF13231">
    <property type="entry name" value="PMT_2"/>
    <property type="match status" value="1"/>
</dbReference>
<name>A0A2J0Q7N6_9BACT</name>
<evidence type="ECO:0000256" key="8">
    <source>
        <dbReference type="SAM" id="Phobius"/>
    </source>
</evidence>
<keyword evidence="6 8" id="KW-1133">Transmembrane helix</keyword>
<feature type="transmembrane region" description="Helical" evidence="8">
    <location>
        <begin position="316"/>
        <end position="337"/>
    </location>
</feature>
<dbReference type="InterPro" id="IPR050297">
    <property type="entry name" value="LipidA_mod_glycosyltrf_83"/>
</dbReference>
<evidence type="ECO:0000256" key="6">
    <source>
        <dbReference type="ARBA" id="ARBA00022989"/>
    </source>
</evidence>
<protein>
    <recommendedName>
        <fullName evidence="9">Glycosyltransferase RgtA/B/C/D-like domain-containing protein</fullName>
    </recommendedName>
</protein>
<feature type="transmembrane region" description="Helical" evidence="8">
    <location>
        <begin position="130"/>
        <end position="148"/>
    </location>
</feature>
<evidence type="ECO:0000256" key="3">
    <source>
        <dbReference type="ARBA" id="ARBA00022676"/>
    </source>
</evidence>
<dbReference type="InterPro" id="IPR038731">
    <property type="entry name" value="RgtA/B/C-like"/>
</dbReference>
<comment type="subcellular location">
    <subcellularLocation>
        <location evidence="1">Cell membrane</location>
        <topology evidence="1">Multi-pass membrane protein</topology>
    </subcellularLocation>
</comment>
<dbReference type="PANTHER" id="PTHR33908">
    <property type="entry name" value="MANNOSYLTRANSFERASE YKCB-RELATED"/>
    <property type="match status" value="1"/>
</dbReference>
<sequence length="514" mass="58770">MRREWIIILIILAIACFSRLWHLDLIPPSLSGGEAVNANDATKILDAGKYNFASPETSGQNGLYTNFVAGSFYVFGKSAWAMRLVSAIAGILTVWGLFLLTKIIFGRTIGFLASFMLATSFWHINFSRIGFGQILEPLLLVFALYFLWHGLRNHHVVPFFISGIFWGLGFYTHVSFRIMPILIVILIWAYLHYAKKHNEWSKYQNIKQSIKIGATVMAITAFTAAFPIIWNISAGSADFAGHMKTELIFGSENLLSEFLNNIGKTLTSFNFKGDQSWLHNFSGSPLLLWPIGAFFVVGLIRSIFKCIRMKRQHGHWSTAQTLMLSWFMLGMLPSFFVNDAPNSLWLLIVAPVVYIFAAEGMWWFYELLSREYEYRDSIHKVRHMHRHLSESSIVAGFAIIVLLSAIAFVNSDKYLNKWANHTEVYHAFNQTELEIAQKINRISPDVKKYILVNSEDEIIVDGLPLPAQTVMFFSDTATEEKQKTKNVFYLTEKEFTETKIERDALIIPLRRIVE</sequence>
<evidence type="ECO:0000256" key="4">
    <source>
        <dbReference type="ARBA" id="ARBA00022679"/>
    </source>
</evidence>
<dbReference type="GO" id="GO:0009103">
    <property type="term" value="P:lipopolysaccharide biosynthetic process"/>
    <property type="evidence" value="ECO:0007669"/>
    <property type="project" value="UniProtKB-ARBA"/>
</dbReference>
<feature type="transmembrane region" description="Helical" evidence="8">
    <location>
        <begin position="80"/>
        <end position="101"/>
    </location>
</feature>
<dbReference type="GO" id="GO:0010041">
    <property type="term" value="P:response to iron(III) ion"/>
    <property type="evidence" value="ECO:0007669"/>
    <property type="project" value="TreeGrafter"/>
</dbReference>
<dbReference type="EMBL" id="PCXQ01000004">
    <property type="protein sequence ID" value="PJE51091.1"/>
    <property type="molecule type" value="Genomic_DNA"/>
</dbReference>
<comment type="caution">
    <text evidence="10">The sequence shown here is derived from an EMBL/GenBank/DDBJ whole genome shotgun (WGS) entry which is preliminary data.</text>
</comment>
<proteinExistence type="predicted"/>
<dbReference type="AlphaFoldDB" id="A0A2J0Q7N6"/>
<dbReference type="PANTHER" id="PTHR33908:SF3">
    <property type="entry name" value="UNDECAPRENYL PHOSPHATE-ALPHA-4-AMINO-4-DEOXY-L-ARABINOSE ARABINOSYL TRANSFERASE"/>
    <property type="match status" value="1"/>
</dbReference>
<reference evidence="10 11" key="1">
    <citation type="submission" date="2017-09" db="EMBL/GenBank/DDBJ databases">
        <title>Depth-based differentiation of microbial function through sediment-hosted aquifers and enrichment of novel symbionts in the deep terrestrial subsurface.</title>
        <authorList>
            <person name="Probst A.J."/>
            <person name="Ladd B."/>
            <person name="Jarett J.K."/>
            <person name="Geller-Mcgrath D.E."/>
            <person name="Sieber C.M."/>
            <person name="Emerson J.B."/>
            <person name="Anantharaman K."/>
            <person name="Thomas B.C."/>
            <person name="Malmstrom R."/>
            <person name="Stieglmeier M."/>
            <person name="Klingl A."/>
            <person name="Woyke T."/>
            <person name="Ryan C.M."/>
            <person name="Banfield J.F."/>
        </authorList>
    </citation>
    <scope>NUCLEOTIDE SEQUENCE [LARGE SCALE GENOMIC DNA]</scope>
    <source>
        <strain evidence="10">CG10_big_fil_rev_8_21_14_0_10_36_16</strain>
    </source>
</reference>
<dbReference type="PROSITE" id="PS51257">
    <property type="entry name" value="PROKAR_LIPOPROTEIN"/>
    <property type="match status" value="1"/>
</dbReference>
<feature type="transmembrane region" description="Helical" evidence="8">
    <location>
        <begin position="388"/>
        <end position="409"/>
    </location>
</feature>
<dbReference type="Proteomes" id="UP000228496">
    <property type="component" value="Unassembled WGS sequence"/>
</dbReference>
<evidence type="ECO:0000313" key="11">
    <source>
        <dbReference type="Proteomes" id="UP000228496"/>
    </source>
</evidence>
<feature type="transmembrane region" description="Helical" evidence="8">
    <location>
        <begin position="155"/>
        <end position="172"/>
    </location>
</feature>
<dbReference type="GO" id="GO:0016763">
    <property type="term" value="F:pentosyltransferase activity"/>
    <property type="evidence" value="ECO:0007669"/>
    <property type="project" value="TreeGrafter"/>
</dbReference>
<evidence type="ECO:0000259" key="9">
    <source>
        <dbReference type="Pfam" id="PF13231"/>
    </source>
</evidence>
<keyword evidence="7 8" id="KW-0472">Membrane</keyword>
<keyword evidence="5 8" id="KW-0812">Transmembrane</keyword>
<dbReference type="GO" id="GO:0005886">
    <property type="term" value="C:plasma membrane"/>
    <property type="evidence" value="ECO:0007669"/>
    <property type="project" value="UniProtKB-SubCell"/>
</dbReference>
<feature type="transmembrane region" description="Helical" evidence="8">
    <location>
        <begin position="286"/>
        <end position="304"/>
    </location>
</feature>
<feature type="transmembrane region" description="Helical" evidence="8">
    <location>
        <begin position="178"/>
        <end position="194"/>
    </location>
</feature>
<keyword evidence="4" id="KW-0808">Transferase</keyword>
<keyword evidence="3" id="KW-0328">Glycosyltransferase</keyword>
<feature type="transmembrane region" description="Helical" evidence="8">
    <location>
        <begin position="343"/>
        <end position="368"/>
    </location>
</feature>
<feature type="transmembrane region" description="Helical" evidence="8">
    <location>
        <begin position="214"/>
        <end position="233"/>
    </location>
</feature>
<evidence type="ECO:0000313" key="10">
    <source>
        <dbReference type="EMBL" id="PJE51091.1"/>
    </source>
</evidence>
<feature type="domain" description="Glycosyltransferase RgtA/B/C/D-like" evidence="9">
    <location>
        <begin position="67"/>
        <end position="189"/>
    </location>
</feature>
<feature type="transmembrane region" description="Helical" evidence="8">
    <location>
        <begin position="108"/>
        <end position="124"/>
    </location>
</feature>
<evidence type="ECO:0000256" key="1">
    <source>
        <dbReference type="ARBA" id="ARBA00004651"/>
    </source>
</evidence>
<feature type="transmembrane region" description="Helical" evidence="8">
    <location>
        <begin position="5"/>
        <end position="22"/>
    </location>
</feature>
<organism evidence="10 11">
    <name type="scientific">Candidatus Yanofskybacteria bacterium CG10_big_fil_rev_8_21_14_0_10_36_16</name>
    <dbReference type="NCBI Taxonomy" id="1975096"/>
    <lineage>
        <taxon>Bacteria</taxon>
        <taxon>Candidatus Yanofskyibacteriota</taxon>
    </lineage>
</organism>
<evidence type="ECO:0000256" key="7">
    <source>
        <dbReference type="ARBA" id="ARBA00023136"/>
    </source>
</evidence>
<evidence type="ECO:0000256" key="5">
    <source>
        <dbReference type="ARBA" id="ARBA00022692"/>
    </source>
</evidence>
<keyword evidence="2" id="KW-1003">Cell membrane</keyword>
<evidence type="ECO:0000256" key="2">
    <source>
        <dbReference type="ARBA" id="ARBA00022475"/>
    </source>
</evidence>
<gene>
    <name evidence="10" type="ORF">COV29_02345</name>
</gene>